<sequence>MSTATNTARTAARIPALNRPVALAGAIGAALLANLVVWLIGAAAGGTFEMVDAGQVQSVAPGGIVMMTVVPMLIGLGAAVLLSYKWVGVLRLAAVIGSVIAVATIAMTVSAGFDTASTIALSITHLTLVPALVIATEGVRRKLLEG</sequence>
<name>A0A846XHQ7_9NOCA</name>
<keyword evidence="1" id="KW-1133">Transmembrane helix</keyword>
<organism evidence="2 3">
    <name type="scientific">Nocardia speluncae</name>
    <dbReference type="NCBI Taxonomy" id="419477"/>
    <lineage>
        <taxon>Bacteria</taxon>
        <taxon>Bacillati</taxon>
        <taxon>Actinomycetota</taxon>
        <taxon>Actinomycetes</taxon>
        <taxon>Mycobacteriales</taxon>
        <taxon>Nocardiaceae</taxon>
        <taxon>Nocardia</taxon>
    </lineage>
</organism>
<dbReference type="EMBL" id="JAAXOO010000005">
    <property type="protein sequence ID" value="NKY35678.1"/>
    <property type="molecule type" value="Genomic_DNA"/>
</dbReference>
<evidence type="ECO:0000256" key="1">
    <source>
        <dbReference type="SAM" id="Phobius"/>
    </source>
</evidence>
<comment type="caution">
    <text evidence="2">The sequence shown here is derived from an EMBL/GenBank/DDBJ whole genome shotgun (WGS) entry which is preliminary data.</text>
</comment>
<feature type="transmembrane region" description="Helical" evidence="1">
    <location>
        <begin position="89"/>
        <end position="113"/>
    </location>
</feature>
<evidence type="ECO:0000313" key="3">
    <source>
        <dbReference type="Proteomes" id="UP000565715"/>
    </source>
</evidence>
<proteinExistence type="predicted"/>
<keyword evidence="1" id="KW-0812">Transmembrane</keyword>
<keyword evidence="1" id="KW-0472">Membrane</keyword>
<reference evidence="2 3" key="1">
    <citation type="submission" date="2020-04" db="EMBL/GenBank/DDBJ databases">
        <title>MicrobeNet Type strains.</title>
        <authorList>
            <person name="Nicholson A.C."/>
        </authorList>
    </citation>
    <scope>NUCLEOTIDE SEQUENCE [LARGE SCALE GENOMIC DNA]</scope>
    <source>
        <strain evidence="2 3">DSM 45078</strain>
    </source>
</reference>
<evidence type="ECO:0008006" key="4">
    <source>
        <dbReference type="Google" id="ProtNLM"/>
    </source>
</evidence>
<accession>A0A846XHQ7</accession>
<evidence type="ECO:0000313" key="2">
    <source>
        <dbReference type="EMBL" id="NKY35678.1"/>
    </source>
</evidence>
<feature type="transmembrane region" description="Helical" evidence="1">
    <location>
        <begin position="119"/>
        <end position="139"/>
    </location>
</feature>
<protein>
    <recommendedName>
        <fullName evidence="4">Tryptophan-associated transmembrane protein</fullName>
    </recommendedName>
</protein>
<feature type="transmembrane region" description="Helical" evidence="1">
    <location>
        <begin position="21"/>
        <end position="44"/>
    </location>
</feature>
<dbReference type="InterPro" id="IPR045713">
    <property type="entry name" value="DUF6069"/>
</dbReference>
<keyword evidence="3" id="KW-1185">Reference proteome</keyword>
<dbReference type="RefSeq" id="WP_068048243.1">
    <property type="nucleotide sequence ID" value="NZ_JAAXOO010000005.1"/>
</dbReference>
<dbReference type="Pfam" id="PF19545">
    <property type="entry name" value="DUF6069"/>
    <property type="match status" value="1"/>
</dbReference>
<feature type="transmembrane region" description="Helical" evidence="1">
    <location>
        <begin position="64"/>
        <end position="82"/>
    </location>
</feature>
<dbReference type="AlphaFoldDB" id="A0A846XHQ7"/>
<gene>
    <name evidence="2" type="ORF">HGA13_21760</name>
</gene>
<dbReference type="Proteomes" id="UP000565715">
    <property type="component" value="Unassembled WGS sequence"/>
</dbReference>